<dbReference type="EMBL" id="AJJU01000003">
    <property type="protein sequence ID" value="EID75920.1"/>
    <property type="molecule type" value="Genomic_DNA"/>
</dbReference>
<dbReference type="Proteomes" id="UP000005938">
    <property type="component" value="Unassembled WGS sequence"/>
</dbReference>
<evidence type="ECO:0000313" key="1">
    <source>
        <dbReference type="EMBL" id="EID75920.1"/>
    </source>
</evidence>
<comment type="caution">
    <text evidence="1">The sequence shown here is derived from an EMBL/GenBank/DDBJ whole genome shotgun (WGS) entry which is preliminary data.</text>
</comment>
<dbReference type="Gene3D" id="1.10.3680.10">
    <property type="entry name" value="TerB-like"/>
    <property type="match status" value="1"/>
</dbReference>
<dbReference type="RefSeq" id="WP_008237359.1">
    <property type="nucleotide sequence ID" value="NZ_AJJU01000003.1"/>
</dbReference>
<gene>
    <name evidence="1" type="ORF">W5A_03219</name>
</gene>
<accession>I0WHQ4</accession>
<dbReference type="eggNOG" id="COG4103">
    <property type="taxonomic scope" value="Bacteria"/>
</dbReference>
<dbReference type="PATRIC" id="fig|946077.3.peg.651"/>
<dbReference type="SUPFAM" id="SSF158682">
    <property type="entry name" value="TerB-like"/>
    <property type="match status" value="1"/>
</dbReference>
<dbReference type="InterPro" id="IPR029024">
    <property type="entry name" value="TerB-like"/>
</dbReference>
<dbReference type="OrthoDB" id="981083at2"/>
<reference evidence="1 2" key="1">
    <citation type="journal article" date="2012" name="J. Bacteriol.">
        <title>Genome Sequence of the Halotolerant Bacterium Imtechella halotolerans K1T.</title>
        <authorList>
            <person name="Kumar S."/>
            <person name="Vikram S."/>
            <person name="Subramanian S."/>
            <person name="Raghava G.P."/>
            <person name="Pinnaka A.K."/>
        </authorList>
    </citation>
    <scope>NUCLEOTIDE SEQUENCE [LARGE SCALE GENOMIC DNA]</scope>
    <source>
        <strain evidence="1 2">K1</strain>
    </source>
</reference>
<dbReference type="STRING" id="946077.W5A_03219"/>
<organism evidence="1 2">
    <name type="scientific">Imtechella halotolerans K1</name>
    <dbReference type="NCBI Taxonomy" id="946077"/>
    <lineage>
        <taxon>Bacteria</taxon>
        <taxon>Pseudomonadati</taxon>
        <taxon>Bacteroidota</taxon>
        <taxon>Flavobacteriia</taxon>
        <taxon>Flavobacteriales</taxon>
        <taxon>Flavobacteriaceae</taxon>
        <taxon>Imtechella</taxon>
    </lineage>
</organism>
<sequence>MSISDLYSSGFRERNRDHFAAIVRVALSDGAINDSERAFIERLAKNLDIHEGEMNEVLEDPYRFPVNPPVSYDQRLERLYDIARMVYVDKIADEDEMRIMIRLGIGLGFTPANVEFIIKKAMYLLSLNVNLETFKEEIKHMNR</sequence>
<protein>
    <recommendedName>
        <fullName evidence="3">Co-chaperone DjlA N-terminal domain-containing protein</fullName>
    </recommendedName>
</protein>
<evidence type="ECO:0008006" key="3">
    <source>
        <dbReference type="Google" id="ProtNLM"/>
    </source>
</evidence>
<proteinExistence type="predicted"/>
<keyword evidence="2" id="KW-1185">Reference proteome</keyword>
<dbReference type="AlphaFoldDB" id="I0WHQ4"/>
<name>I0WHQ4_9FLAO</name>
<evidence type="ECO:0000313" key="2">
    <source>
        <dbReference type="Proteomes" id="UP000005938"/>
    </source>
</evidence>